<evidence type="ECO:0000313" key="3">
    <source>
        <dbReference type="Proteomes" id="UP001501444"/>
    </source>
</evidence>
<dbReference type="Proteomes" id="UP001501444">
    <property type="component" value="Unassembled WGS sequence"/>
</dbReference>
<dbReference type="InterPro" id="IPR000160">
    <property type="entry name" value="GGDEF_dom"/>
</dbReference>
<dbReference type="SMART" id="SM00065">
    <property type="entry name" value="GAF"/>
    <property type="match status" value="1"/>
</dbReference>
<dbReference type="PROSITE" id="PS50887">
    <property type="entry name" value="GGDEF"/>
    <property type="match status" value="1"/>
</dbReference>
<dbReference type="CDD" id="cd01949">
    <property type="entry name" value="GGDEF"/>
    <property type="match status" value="1"/>
</dbReference>
<evidence type="ECO:0000313" key="2">
    <source>
        <dbReference type="EMBL" id="GAA2345121.1"/>
    </source>
</evidence>
<dbReference type="Pfam" id="PF01590">
    <property type="entry name" value="GAF"/>
    <property type="match status" value="1"/>
</dbReference>
<reference evidence="3" key="1">
    <citation type="journal article" date="2019" name="Int. J. Syst. Evol. Microbiol.">
        <title>The Global Catalogue of Microorganisms (GCM) 10K type strain sequencing project: providing services to taxonomists for standard genome sequencing and annotation.</title>
        <authorList>
            <consortium name="The Broad Institute Genomics Platform"/>
            <consortium name="The Broad Institute Genome Sequencing Center for Infectious Disease"/>
            <person name="Wu L."/>
            <person name="Ma J."/>
        </authorList>
    </citation>
    <scope>NUCLEOTIDE SEQUENCE [LARGE SCALE GENOMIC DNA]</scope>
    <source>
        <strain evidence="3">JCM 3272</strain>
    </source>
</reference>
<dbReference type="PANTHER" id="PTHR46663:SF2">
    <property type="entry name" value="GGDEF DOMAIN-CONTAINING PROTEIN"/>
    <property type="match status" value="1"/>
</dbReference>
<gene>
    <name evidence="2" type="ORF">GCM10010170_031120</name>
</gene>
<dbReference type="InterPro" id="IPR003018">
    <property type="entry name" value="GAF"/>
</dbReference>
<dbReference type="NCBIfam" id="TIGR00254">
    <property type="entry name" value="GGDEF"/>
    <property type="match status" value="1"/>
</dbReference>
<dbReference type="Gene3D" id="3.30.450.40">
    <property type="match status" value="1"/>
</dbReference>
<feature type="domain" description="GGDEF" evidence="1">
    <location>
        <begin position="359"/>
        <end position="492"/>
    </location>
</feature>
<dbReference type="RefSeq" id="WP_344613074.1">
    <property type="nucleotide sequence ID" value="NZ_BAAARV010000024.1"/>
</dbReference>
<evidence type="ECO:0000259" key="1">
    <source>
        <dbReference type="PROSITE" id="PS50887"/>
    </source>
</evidence>
<proteinExistence type="predicted"/>
<keyword evidence="3" id="KW-1185">Reference proteome</keyword>
<dbReference type="InterPro" id="IPR029016">
    <property type="entry name" value="GAF-like_dom_sf"/>
</dbReference>
<name>A0ABP5T6G8_9ACTN</name>
<sequence>MAGIAGSLHIQQLVELLAVVTSLPDEQSAVQGAVELAAQALEAEVAAVVLGDRVAAAVGFPTGAVPTGELLAVGRHDRDWIDVPGLGRCTAAAAEWAGTHPGQLLIARWGDEPFPADERNLIRGMARTLDLTLTMLRTLRAEHEMRQRSERQAEENARLAESLREQQRLLLHLSVIQRAISRRDPLEEILDTITAAAHELLGDEIVGLWVCDAEAPDHARLRSSVGLPAKRLPALLRSEAGAAGEAMRRNDVVVLSGYEHASPVLRALTGGRLCASMAAPVHESGQLTGSLLVASYRPDRAYTDGDEQTLRAFAQNVSLALTDAHTFNKMHQAVHDTLTGLASRGLFLERTTARLVEGVAVALLFIDLDRFKAVNDTHGHAAGDELLVITAERIKAQLRTGDVAARFGGDEFAVLLCGVTGIDDAVRVADRIVRTAAEPMVVAGHRVSVDASIGVALGEPGESDPADLMRRADIAMYEAKRNGRARYELFSEHMRLGFAEVA</sequence>
<dbReference type="Gene3D" id="3.30.70.270">
    <property type="match status" value="1"/>
</dbReference>
<dbReference type="InterPro" id="IPR029787">
    <property type="entry name" value="Nucleotide_cyclase"/>
</dbReference>
<organism evidence="2 3">
    <name type="scientific">Dactylosporangium salmoneum</name>
    <dbReference type="NCBI Taxonomy" id="53361"/>
    <lineage>
        <taxon>Bacteria</taxon>
        <taxon>Bacillati</taxon>
        <taxon>Actinomycetota</taxon>
        <taxon>Actinomycetes</taxon>
        <taxon>Micromonosporales</taxon>
        <taxon>Micromonosporaceae</taxon>
        <taxon>Dactylosporangium</taxon>
    </lineage>
</organism>
<dbReference type="SUPFAM" id="SSF55073">
    <property type="entry name" value="Nucleotide cyclase"/>
    <property type="match status" value="1"/>
</dbReference>
<dbReference type="EMBL" id="BAAARV010000024">
    <property type="protein sequence ID" value="GAA2345121.1"/>
    <property type="molecule type" value="Genomic_DNA"/>
</dbReference>
<accession>A0ABP5T6G8</accession>
<dbReference type="InterPro" id="IPR052163">
    <property type="entry name" value="DGC-Regulatory_Protein"/>
</dbReference>
<dbReference type="InterPro" id="IPR043128">
    <property type="entry name" value="Rev_trsase/Diguanyl_cyclase"/>
</dbReference>
<dbReference type="SUPFAM" id="SSF55781">
    <property type="entry name" value="GAF domain-like"/>
    <property type="match status" value="1"/>
</dbReference>
<protein>
    <recommendedName>
        <fullName evidence="1">GGDEF domain-containing protein</fullName>
    </recommendedName>
</protein>
<comment type="caution">
    <text evidence="2">The sequence shown here is derived from an EMBL/GenBank/DDBJ whole genome shotgun (WGS) entry which is preliminary data.</text>
</comment>
<dbReference type="Pfam" id="PF00990">
    <property type="entry name" value="GGDEF"/>
    <property type="match status" value="1"/>
</dbReference>
<dbReference type="PANTHER" id="PTHR46663">
    <property type="entry name" value="DIGUANYLATE CYCLASE DGCT-RELATED"/>
    <property type="match status" value="1"/>
</dbReference>
<dbReference type="SMART" id="SM00267">
    <property type="entry name" value="GGDEF"/>
    <property type="match status" value="1"/>
</dbReference>